<dbReference type="OrthoDB" id="9809365at2"/>
<evidence type="ECO:0000313" key="2">
    <source>
        <dbReference type="EMBL" id="SDC67034.1"/>
    </source>
</evidence>
<dbReference type="GO" id="GO:0005694">
    <property type="term" value="C:chromosome"/>
    <property type="evidence" value="ECO:0007669"/>
    <property type="project" value="InterPro"/>
</dbReference>
<feature type="domain" description="Wadjet protein JetD C-terminal" evidence="1">
    <location>
        <begin position="191"/>
        <end position="352"/>
    </location>
</feature>
<evidence type="ECO:0000313" key="3">
    <source>
        <dbReference type="Proteomes" id="UP000242662"/>
    </source>
</evidence>
<dbReference type="InterPro" id="IPR036078">
    <property type="entry name" value="Spo11/TopoVI_A_sf"/>
</dbReference>
<proteinExistence type="predicted"/>
<organism evidence="2 3">
    <name type="scientific">Shouchella lonarensis</name>
    <dbReference type="NCBI Taxonomy" id="1464122"/>
    <lineage>
        <taxon>Bacteria</taxon>
        <taxon>Bacillati</taxon>
        <taxon>Bacillota</taxon>
        <taxon>Bacilli</taxon>
        <taxon>Bacillales</taxon>
        <taxon>Bacillaceae</taxon>
        <taxon>Shouchella</taxon>
    </lineage>
</organism>
<dbReference type="InterPro" id="IPR024534">
    <property type="entry name" value="JetD_C"/>
</dbReference>
<protein>
    <recommendedName>
        <fullName evidence="1">Wadjet protein JetD C-terminal domain-containing protein</fullName>
    </recommendedName>
</protein>
<evidence type="ECO:0000259" key="1">
    <source>
        <dbReference type="Pfam" id="PF09983"/>
    </source>
</evidence>
<dbReference type="SUPFAM" id="SSF56726">
    <property type="entry name" value="DNA topoisomerase IV, alpha subunit"/>
    <property type="match status" value="1"/>
</dbReference>
<gene>
    <name evidence="2" type="ORF">SAMN05421737_11277</name>
</gene>
<sequence length="360" mass="43255">MKEVVEKHLKLEQRYKRKIINIMELESDIKSTLGSLEDYERAGGYFSFYSSVKSLQDEGLLVSMKKVKPTNGRYPPLCTRMWLERKVIDQQWLDIDLIRVSDKLSLTKYKNNPQLQTKDEWKKIERLYQFLLVDKQREWIGREERSYEIFGHEKFLSSSEGRAFLKRVNVTLEDLKAQVKGEPFQFVSYHALDNQKEKYVLIVENLNLYHTLNRFFTRGYHFKGYKPDILIYGKGKHIIKSCHFFYDFFEEKDYYNVHYLGDIDADGFGIYRSLKEKNIWKNLSLHLPFFDFMRKMNKGTVRYQNHIKSPDTLDMVTKEMYHNDYMELAELVKELWEQDKRLPQEAINFENLMRDGGEKI</sequence>
<dbReference type="Pfam" id="PF09983">
    <property type="entry name" value="JetD_C"/>
    <property type="match status" value="1"/>
</dbReference>
<keyword evidence="3" id="KW-1185">Reference proteome</keyword>
<name>A0A1G6NI10_9BACI</name>
<dbReference type="GO" id="GO:0003677">
    <property type="term" value="F:DNA binding"/>
    <property type="evidence" value="ECO:0007669"/>
    <property type="project" value="InterPro"/>
</dbReference>
<dbReference type="AlphaFoldDB" id="A0A1G6NI10"/>
<reference evidence="3" key="1">
    <citation type="submission" date="2016-09" db="EMBL/GenBank/DDBJ databases">
        <authorList>
            <person name="Varghese N."/>
            <person name="Submissions S."/>
        </authorList>
    </citation>
    <scope>NUCLEOTIDE SEQUENCE [LARGE SCALE GENOMIC DNA]</scope>
    <source>
        <strain evidence="3">25nlg</strain>
    </source>
</reference>
<dbReference type="RefSeq" id="WP_090776550.1">
    <property type="nucleotide sequence ID" value="NZ_FMYM01000012.1"/>
</dbReference>
<accession>A0A1G6NI10</accession>
<dbReference type="EMBL" id="FMYM01000012">
    <property type="protein sequence ID" value="SDC67034.1"/>
    <property type="molecule type" value="Genomic_DNA"/>
</dbReference>
<dbReference type="Proteomes" id="UP000242662">
    <property type="component" value="Unassembled WGS sequence"/>
</dbReference>
<dbReference type="STRING" id="1464122.SAMN05421737_11277"/>